<dbReference type="Proteomes" id="UP000094936">
    <property type="component" value="Unassembled WGS sequence"/>
</dbReference>
<dbReference type="Gene3D" id="2.60.40.10">
    <property type="entry name" value="Immunoglobulins"/>
    <property type="match status" value="1"/>
</dbReference>
<dbReference type="Gene3D" id="2.60.120.260">
    <property type="entry name" value="Galactose-binding domain-like"/>
    <property type="match status" value="1"/>
</dbReference>
<dbReference type="InterPro" id="IPR006102">
    <property type="entry name" value="Ig-like_GH2"/>
</dbReference>
<organism evidence="6 7">
    <name type="scientific">Veronia pacifica</name>
    <dbReference type="NCBI Taxonomy" id="1080227"/>
    <lineage>
        <taxon>Bacteria</taxon>
        <taxon>Pseudomonadati</taxon>
        <taxon>Pseudomonadota</taxon>
        <taxon>Gammaproteobacteria</taxon>
        <taxon>Vibrionales</taxon>
        <taxon>Vibrionaceae</taxon>
        <taxon>Veronia</taxon>
    </lineage>
</organism>
<comment type="similarity">
    <text evidence="1">Belongs to the glycosyl hydrolase 2 family.</text>
</comment>
<dbReference type="STRING" id="1080227.A8L45_16505"/>
<keyword evidence="7" id="KW-1185">Reference proteome</keyword>
<accession>A0A1C3EEA2</accession>
<reference evidence="6 7" key="1">
    <citation type="submission" date="2016-05" db="EMBL/GenBank/DDBJ databases">
        <title>Genomic Taxonomy of the Vibrionaceae.</title>
        <authorList>
            <person name="Gomez-Gil B."/>
            <person name="Enciso-Ibarra J."/>
        </authorList>
    </citation>
    <scope>NUCLEOTIDE SEQUENCE [LARGE SCALE GENOMIC DNA]</scope>
    <source>
        <strain evidence="6 7">CAIM 1920</strain>
    </source>
</reference>
<protein>
    <recommendedName>
        <fullName evidence="8">Beta-galactosidase</fullName>
    </recommendedName>
</protein>
<evidence type="ECO:0000313" key="6">
    <source>
        <dbReference type="EMBL" id="ODA31549.1"/>
    </source>
</evidence>
<dbReference type="Pfam" id="PF02837">
    <property type="entry name" value="Glyco_hydro_2_N"/>
    <property type="match status" value="1"/>
</dbReference>
<dbReference type="InterPro" id="IPR051913">
    <property type="entry name" value="GH2_Domain-Containing"/>
</dbReference>
<keyword evidence="3" id="KW-0326">Glycosidase</keyword>
<dbReference type="PANTHER" id="PTHR42732">
    <property type="entry name" value="BETA-GALACTOSIDASE"/>
    <property type="match status" value="1"/>
</dbReference>
<dbReference type="AlphaFoldDB" id="A0A1C3EEA2"/>
<dbReference type="InterPro" id="IPR017853">
    <property type="entry name" value="GH"/>
</dbReference>
<evidence type="ECO:0000259" key="5">
    <source>
        <dbReference type="Pfam" id="PF02837"/>
    </source>
</evidence>
<feature type="domain" description="Glycoside hydrolase family 2 immunoglobulin-like beta-sandwich" evidence="4">
    <location>
        <begin position="208"/>
        <end position="303"/>
    </location>
</feature>
<name>A0A1C3EEA2_9GAMM</name>
<dbReference type="InterPro" id="IPR006104">
    <property type="entry name" value="Glyco_hydro_2_N"/>
</dbReference>
<dbReference type="SUPFAM" id="SSF49785">
    <property type="entry name" value="Galactose-binding domain-like"/>
    <property type="match status" value="1"/>
</dbReference>
<dbReference type="InterPro" id="IPR008979">
    <property type="entry name" value="Galactose-bd-like_sf"/>
</dbReference>
<keyword evidence="2" id="KW-0378">Hydrolase</keyword>
<dbReference type="EMBL" id="LYBM01000034">
    <property type="protein sequence ID" value="ODA31549.1"/>
    <property type="molecule type" value="Genomic_DNA"/>
</dbReference>
<evidence type="ECO:0000313" key="7">
    <source>
        <dbReference type="Proteomes" id="UP000094936"/>
    </source>
</evidence>
<comment type="caution">
    <text evidence="6">The sequence shown here is derived from an EMBL/GenBank/DDBJ whole genome shotgun (WGS) entry which is preliminary data.</text>
</comment>
<dbReference type="PANTHER" id="PTHR42732:SF2">
    <property type="entry name" value="BETA-MANNOSIDASE"/>
    <property type="match status" value="1"/>
</dbReference>
<evidence type="ECO:0000256" key="1">
    <source>
        <dbReference type="ARBA" id="ARBA00007401"/>
    </source>
</evidence>
<dbReference type="Gene3D" id="3.20.20.80">
    <property type="entry name" value="Glycosidases"/>
    <property type="match status" value="1"/>
</dbReference>
<dbReference type="Pfam" id="PF00703">
    <property type="entry name" value="Glyco_hydro_2"/>
    <property type="match status" value="1"/>
</dbReference>
<feature type="domain" description="Glycosyl hydrolases family 2 sugar binding" evidence="5">
    <location>
        <begin position="95"/>
        <end position="152"/>
    </location>
</feature>
<evidence type="ECO:0000259" key="4">
    <source>
        <dbReference type="Pfam" id="PF00703"/>
    </source>
</evidence>
<dbReference type="InterPro" id="IPR013783">
    <property type="entry name" value="Ig-like_fold"/>
</dbReference>
<dbReference type="SUPFAM" id="SSF49303">
    <property type="entry name" value="beta-Galactosidase/glucuronidase domain"/>
    <property type="match status" value="1"/>
</dbReference>
<sequence length="603" mass="69170">MLLFANTPLRANAYRLLKTRWSNTLDHTNVHKEYPRPQLEREHWINLNGEWHYEVTSLTQKPDNFANKVLVPFPIESLLSGAGKGEKVRISPKQKLWYRRRFRLEQQDFDTLLLHFGGVDWETEVWVNSQYVGKHQGGHDAFYFDIAPFLNPTNDSGNSEQEILISVWDPSNKGPQPRGKQINRPGNIYYTPVTGIWQTVWLEPLSSTYIKKVNIESDIDAKTVTVSIDTESPLSGDEIEIKALKDNLVLASGKTSDGLIKLALPHDEVTLWSPDTPQLYQLHISINRNDKKIDSATSYFALRRIEKKKDSKCINRLFLNGQAVFQMGLLDQGWWPDGLYTAPSDEALKYDIEMTKAMGFNMIRKHVKVEPARWYFHCDKIGILVWQDMPTGDRSILPRQKDIKRSGESAAIFHRELEAMIGQLAFFQCIVCWVPFNEGWGQFNTNEVLQKVKKLDPSRLVDGPSGWVDRGQGDMHDYHIYGRRLFVGEREQNRALVIGELGGFGYRLKEHMAVTNSWSYNNSKSPEHLYQRYSALFEDQLIPLLKEGLAAAVYTQTTDIESEINGLLTYDREVCKVPVDKINAVHQKVYAEFNLCTSGQTNG</sequence>
<proteinExistence type="inferred from homology"/>
<gene>
    <name evidence="6" type="ORF">A8L45_16505</name>
</gene>
<dbReference type="InterPro" id="IPR036156">
    <property type="entry name" value="Beta-gal/glucu_dom_sf"/>
</dbReference>
<dbReference type="GO" id="GO:0004553">
    <property type="term" value="F:hydrolase activity, hydrolyzing O-glycosyl compounds"/>
    <property type="evidence" value="ECO:0007669"/>
    <property type="project" value="InterPro"/>
</dbReference>
<evidence type="ECO:0000256" key="2">
    <source>
        <dbReference type="ARBA" id="ARBA00022801"/>
    </source>
</evidence>
<dbReference type="GO" id="GO:0005975">
    <property type="term" value="P:carbohydrate metabolic process"/>
    <property type="evidence" value="ECO:0007669"/>
    <property type="project" value="InterPro"/>
</dbReference>
<evidence type="ECO:0008006" key="8">
    <source>
        <dbReference type="Google" id="ProtNLM"/>
    </source>
</evidence>
<evidence type="ECO:0000256" key="3">
    <source>
        <dbReference type="ARBA" id="ARBA00023295"/>
    </source>
</evidence>
<dbReference type="SUPFAM" id="SSF51445">
    <property type="entry name" value="(Trans)glycosidases"/>
    <property type="match status" value="1"/>
</dbReference>